<feature type="region of interest" description="Disordered" evidence="1">
    <location>
        <begin position="114"/>
        <end position="134"/>
    </location>
</feature>
<gene>
    <name evidence="2" type="ORF">MANT1106_LOCUS463</name>
</gene>
<organism evidence="2">
    <name type="scientific">Mantoniella antarctica</name>
    <dbReference type="NCBI Taxonomy" id="81844"/>
    <lineage>
        <taxon>Eukaryota</taxon>
        <taxon>Viridiplantae</taxon>
        <taxon>Chlorophyta</taxon>
        <taxon>Mamiellophyceae</taxon>
        <taxon>Mamiellales</taxon>
        <taxon>Mamiellaceae</taxon>
        <taxon>Mantoniella</taxon>
    </lineage>
</organism>
<reference evidence="2" key="1">
    <citation type="submission" date="2021-01" db="EMBL/GenBank/DDBJ databases">
        <authorList>
            <person name="Corre E."/>
            <person name="Pelletier E."/>
            <person name="Niang G."/>
            <person name="Scheremetjew M."/>
            <person name="Finn R."/>
            <person name="Kale V."/>
            <person name="Holt S."/>
            <person name="Cochrane G."/>
            <person name="Meng A."/>
            <person name="Brown T."/>
            <person name="Cohen L."/>
        </authorList>
    </citation>
    <scope>NUCLEOTIDE SEQUENCE</scope>
    <source>
        <strain evidence="2">SL-175</strain>
    </source>
</reference>
<name>A0A7S0X2G1_9CHLO</name>
<dbReference type="EMBL" id="HBFC01000920">
    <property type="protein sequence ID" value="CAD8697784.1"/>
    <property type="molecule type" value="Transcribed_RNA"/>
</dbReference>
<evidence type="ECO:0000256" key="1">
    <source>
        <dbReference type="SAM" id="MobiDB-lite"/>
    </source>
</evidence>
<dbReference type="AlphaFoldDB" id="A0A7S0X2G1"/>
<evidence type="ECO:0000313" key="2">
    <source>
        <dbReference type="EMBL" id="CAD8697784.1"/>
    </source>
</evidence>
<protein>
    <submittedName>
        <fullName evidence="2">Uncharacterized protein</fullName>
    </submittedName>
</protein>
<proteinExistence type="predicted"/>
<accession>A0A7S0X2G1</accession>
<sequence>MAAVEDIRRWFHFEEPPGVGVWPVPYTQQGLQKDCTRLVVFMLDEAPAVAAAAARVSREVMSALGGAGMPCFTVARSSYHVTVFFLSLPTDPVSDPQTSQSKSLSPALVESPSLALSSKKGKQSAFSPDHAREERSIDDACRGLARGPVELEVDRIVMAASGTLLMLFRDPSGCLAPLRGALRETFPGAPAKQTNIAHCTLLRAFPDPDAESGVVLDPRVVEDVNAACVRWSARLQGAKVRLDRAWLVREERFSSLDGPKESFKL</sequence>
<dbReference type="PANTHER" id="PTHR37204:SF1">
    <property type="entry name" value="TRANSMEMBRANE PROTEIN"/>
    <property type="match status" value="1"/>
</dbReference>
<dbReference type="PANTHER" id="PTHR37204">
    <property type="entry name" value="TRANSMEMBRANE PROTEIN"/>
    <property type="match status" value="1"/>
</dbReference>